<proteinExistence type="predicted"/>
<organism evidence="1 2">
    <name type="scientific">Pseudomonas fluorescens</name>
    <dbReference type="NCBI Taxonomy" id="294"/>
    <lineage>
        <taxon>Bacteria</taxon>
        <taxon>Pseudomonadati</taxon>
        <taxon>Pseudomonadota</taxon>
        <taxon>Gammaproteobacteria</taxon>
        <taxon>Pseudomonadales</taxon>
        <taxon>Pseudomonadaceae</taxon>
        <taxon>Pseudomonas</taxon>
    </lineage>
</organism>
<dbReference type="AlphaFoldDB" id="A0A5E7AAD9"/>
<protein>
    <submittedName>
        <fullName evidence="1">Uncharacterized protein</fullName>
    </submittedName>
</protein>
<dbReference type="RefSeq" id="WP_150601604.1">
    <property type="nucleotide sequence ID" value="NZ_CABVHX010000002.1"/>
</dbReference>
<dbReference type="Proteomes" id="UP000325375">
    <property type="component" value="Unassembled WGS sequence"/>
</dbReference>
<accession>A0A5E7AAD9</accession>
<dbReference type="EMBL" id="CABVHX010000002">
    <property type="protein sequence ID" value="VVN73714.1"/>
    <property type="molecule type" value="Genomic_DNA"/>
</dbReference>
<evidence type="ECO:0000313" key="1">
    <source>
        <dbReference type="EMBL" id="VVN73714.1"/>
    </source>
</evidence>
<reference evidence="1 2" key="1">
    <citation type="submission" date="2019-09" db="EMBL/GenBank/DDBJ databases">
        <authorList>
            <person name="Chandra G."/>
            <person name="Truman W A."/>
        </authorList>
    </citation>
    <scope>NUCLEOTIDE SEQUENCE [LARGE SCALE GENOMIC DNA]</scope>
    <source>
        <strain evidence="1">PS718</strain>
    </source>
</reference>
<name>A0A5E7AAD9_PSEFL</name>
<sequence length="976" mass="107836">MNTPPDENTLLALHRPFIVGSTELATPEHYDGGIPVRALEGDLQIILDPWPQMSIGDEVNVYWGDLSTPVRSITIEYESQVGERVVVTVPRGFVIDGDAKMFYSVTRLGQPPENYQPVLTLLVKTQRPGGFDDSPEEGHSGLKYSFIPDVSNGVDPAMAERGVQIRIEPYENMAAFDRISCVWGSQRISYYPVTQQQVDDPVNHPILLTATKQVIENHGDGPNVVVTFQVIDRVGNFPDERAPWAKITRVLVDLKGNRLNAPLVLVRDIPVSTIDLKELLDTNALTRVYTLEGDYAKGDEIEMTWTGTTAQGQTIIVGPLKQTVEFVPFQCDFVIPNASIKAIVKGWGEAKFVLKRAGAADRPSKSNSVNVEGEISQLPAAKVDEAPGGTLNPEELWATVRIPWYPGRQRSDQMTLIWEARDAAGIPVYYDDPRPVGNVPDDQPVLRSVGNAVIRRFNGLRVSVIYRVANDDGMVLDVRESLPFFMQVGVAMPQFPAPRVEEAGQDGTLDPAHVPSTGATWVMLYTQTLAGDRVTWSWQGSAPGGSTSDFIDLTSHTAGKPVKSTIAKPYVTANLNGTAVTSFSIQRDGQLLGTSAELKLRIGTAQTELPPPEVVEAPDLILDPNQHQQGFTVRFNTAEVPAGSEIELTIIGRDGEGSTTPQRKPVNGQQRVDFNIAPAITGANLKRSVLIEYKVLNTRAPTPAQTLELRIGELLQQSMPKPLLEGFAGEVLQISLITNATKVLCDKWPFQRGGLPIWLSYKEQRTDGTSRSKDQFVGTAHDQGAGLSYTAEVAWLRECKRDSTVTIVLKVGLFREAMVSDAVECEAKVYTVKAGLDDLTTFDRFNWNGWVPYWGYPNEIVLEHGEYFVRATNKYNQLNLIKSFDDIEIGEVYELSFKYQFPYVSTLYLNRDDTEIVSILNFPGSNTWKTHTITFPSKNTSPASPMKLQLALGFKSGQPIGSSKIDDIRLRHIPKT</sequence>
<gene>
    <name evidence="1" type="ORF">PS718_00590</name>
</gene>
<evidence type="ECO:0000313" key="2">
    <source>
        <dbReference type="Proteomes" id="UP000325375"/>
    </source>
</evidence>